<dbReference type="PANTHER" id="PTHR33164:SF99">
    <property type="entry name" value="MARR FAMILY REGULATORY PROTEIN"/>
    <property type="match status" value="1"/>
</dbReference>
<reference evidence="2 3" key="1">
    <citation type="submission" date="2024-04" db="EMBL/GenBank/DDBJ databases">
        <title>Isolation of an actinomycete strain from pig manure.</title>
        <authorList>
            <person name="Gong T."/>
            <person name="Yu Z."/>
            <person name="An M."/>
            <person name="Wei C."/>
            <person name="Yang W."/>
            <person name="Liu L."/>
        </authorList>
    </citation>
    <scope>NUCLEOTIDE SEQUENCE [LARGE SCALE GENOMIC DNA]</scope>
    <source>
        <strain evidence="2 3">ZF39</strain>
    </source>
</reference>
<gene>
    <name evidence="2" type="ORF">AADG42_00455</name>
</gene>
<proteinExistence type="predicted"/>
<dbReference type="InterPro" id="IPR036388">
    <property type="entry name" value="WH-like_DNA-bd_sf"/>
</dbReference>
<dbReference type="Proteomes" id="UP001442841">
    <property type="component" value="Chromosome"/>
</dbReference>
<dbReference type="InterPro" id="IPR039422">
    <property type="entry name" value="MarR/SlyA-like"/>
</dbReference>
<dbReference type="Gene3D" id="1.10.10.10">
    <property type="entry name" value="Winged helix-like DNA-binding domain superfamily/Winged helix DNA-binding domain"/>
    <property type="match status" value="1"/>
</dbReference>
<dbReference type="SUPFAM" id="SSF46785">
    <property type="entry name" value="Winged helix' DNA-binding domain"/>
    <property type="match status" value="1"/>
</dbReference>
<evidence type="ECO:0000259" key="1">
    <source>
        <dbReference type="PROSITE" id="PS50995"/>
    </source>
</evidence>
<dbReference type="InterPro" id="IPR000835">
    <property type="entry name" value="HTH_MarR-typ"/>
</dbReference>
<name>A0ABZ3FIM9_9ACTN</name>
<evidence type="ECO:0000313" key="2">
    <source>
        <dbReference type="EMBL" id="XAN05836.1"/>
    </source>
</evidence>
<dbReference type="InterPro" id="IPR036390">
    <property type="entry name" value="WH_DNA-bd_sf"/>
</dbReference>
<dbReference type="RefSeq" id="WP_425307269.1">
    <property type="nucleotide sequence ID" value="NZ_CP154795.1"/>
</dbReference>
<keyword evidence="3" id="KW-1185">Reference proteome</keyword>
<sequence length="144" mass="15903">MPSNIAAEWPLSRLLLAAAELTKSTFAEAVAERGLTSQQARAMFILGDSPRTMREMAEFLRCDASNITGIADRLTAQGFLERVADPTDRRVKRLELTPDGRDAVDALGVHLQDSPGITQRLTDAERDQLTTLLRKLLEDPPTDE</sequence>
<dbReference type="SMART" id="SM00347">
    <property type="entry name" value="HTH_MARR"/>
    <property type="match status" value="1"/>
</dbReference>
<dbReference type="PROSITE" id="PS50995">
    <property type="entry name" value="HTH_MARR_2"/>
    <property type="match status" value="1"/>
</dbReference>
<accession>A0ABZ3FIM9</accession>
<evidence type="ECO:0000313" key="3">
    <source>
        <dbReference type="Proteomes" id="UP001442841"/>
    </source>
</evidence>
<dbReference type="Pfam" id="PF12802">
    <property type="entry name" value="MarR_2"/>
    <property type="match status" value="1"/>
</dbReference>
<dbReference type="EMBL" id="CP154795">
    <property type="protein sequence ID" value="XAN05836.1"/>
    <property type="molecule type" value="Genomic_DNA"/>
</dbReference>
<dbReference type="PANTHER" id="PTHR33164">
    <property type="entry name" value="TRANSCRIPTIONAL REGULATOR, MARR FAMILY"/>
    <property type="match status" value="1"/>
</dbReference>
<feature type="domain" description="HTH marR-type" evidence="1">
    <location>
        <begin position="8"/>
        <end position="138"/>
    </location>
</feature>
<organism evidence="2 3">
    <name type="scientific">Ammonicoccus fulvus</name>
    <dbReference type="NCBI Taxonomy" id="3138240"/>
    <lineage>
        <taxon>Bacteria</taxon>
        <taxon>Bacillati</taxon>
        <taxon>Actinomycetota</taxon>
        <taxon>Actinomycetes</taxon>
        <taxon>Propionibacteriales</taxon>
        <taxon>Propionibacteriaceae</taxon>
        <taxon>Ammonicoccus</taxon>
    </lineage>
</organism>
<protein>
    <submittedName>
        <fullName evidence="2">MarR family transcriptional regulator</fullName>
    </submittedName>
</protein>
<dbReference type="PRINTS" id="PR00598">
    <property type="entry name" value="HTHMARR"/>
</dbReference>